<reference evidence="1 2" key="1">
    <citation type="journal article" date="2014" name="PLoS Genet.">
        <title>The Genome of Spironucleus salmonicida Highlights a Fish Pathogen Adapted to Fluctuating Environments.</title>
        <authorList>
            <person name="Xu F."/>
            <person name="Jerlstrom-Hultqvist J."/>
            <person name="Einarsson E."/>
            <person name="Astvaldsson A."/>
            <person name="Svard S.G."/>
            <person name="Andersson J.O."/>
        </authorList>
    </citation>
    <scope>NUCLEOTIDE SEQUENCE</scope>
    <source>
        <strain evidence="2">ATCC 50377</strain>
    </source>
</reference>
<name>V6LJZ8_9EUKA</name>
<protein>
    <submittedName>
        <fullName evidence="1">Ankyrin repeat-containing protein</fullName>
    </submittedName>
</protein>
<organism evidence="1">
    <name type="scientific">Spironucleus salmonicida</name>
    <dbReference type="NCBI Taxonomy" id="348837"/>
    <lineage>
        <taxon>Eukaryota</taxon>
        <taxon>Metamonada</taxon>
        <taxon>Diplomonadida</taxon>
        <taxon>Hexamitidae</taxon>
        <taxon>Hexamitinae</taxon>
        <taxon>Spironucleus</taxon>
    </lineage>
</organism>
<evidence type="ECO:0000313" key="1">
    <source>
        <dbReference type="EMBL" id="EST44940.1"/>
    </source>
</evidence>
<dbReference type="EMBL" id="AUWU02000005">
    <property type="protein sequence ID" value="KAH0573276.1"/>
    <property type="molecule type" value="Genomic_DNA"/>
</dbReference>
<dbReference type="OrthoDB" id="20872at2759"/>
<evidence type="ECO:0000313" key="2">
    <source>
        <dbReference type="EMBL" id="KAH0573276.1"/>
    </source>
</evidence>
<evidence type="ECO:0000313" key="3">
    <source>
        <dbReference type="Proteomes" id="UP000018208"/>
    </source>
</evidence>
<gene>
    <name evidence="1" type="ORF">SS50377_14957</name>
    <name evidence="2" type="ORF">SS50377_25396</name>
</gene>
<dbReference type="VEuPathDB" id="GiardiaDB:SS50377_25396"/>
<dbReference type="InterPro" id="IPR002110">
    <property type="entry name" value="Ankyrin_rpt"/>
</dbReference>
<dbReference type="SMART" id="SM00248">
    <property type="entry name" value="ANK"/>
    <property type="match status" value="3"/>
</dbReference>
<proteinExistence type="predicted"/>
<dbReference type="AlphaFoldDB" id="V6LJZ8"/>
<dbReference type="SUPFAM" id="SSF48403">
    <property type="entry name" value="Ankyrin repeat"/>
    <property type="match status" value="1"/>
</dbReference>
<dbReference type="Gene3D" id="1.25.40.20">
    <property type="entry name" value="Ankyrin repeat-containing domain"/>
    <property type="match status" value="1"/>
</dbReference>
<accession>V6LJZ8</accession>
<reference evidence="2" key="2">
    <citation type="submission" date="2020-12" db="EMBL/GenBank/DDBJ databases">
        <title>New Spironucleus salmonicida genome in near-complete chromosomes.</title>
        <authorList>
            <person name="Xu F."/>
            <person name="Kurt Z."/>
            <person name="Jimenez-Gonzalez A."/>
            <person name="Astvaldsson A."/>
            <person name="Andersson J.O."/>
            <person name="Svard S.G."/>
        </authorList>
    </citation>
    <scope>NUCLEOTIDE SEQUENCE</scope>
    <source>
        <strain evidence="2">ATCC 50377</strain>
    </source>
</reference>
<sequence length="219" mass="25312">MKKCCDSLEEAIKIKCKCISRIANEMMLSEINYPTPLMVQAQQEFSQFVFEQLSCFIGFQDDRGWTALMFAVDNYNIHAVNFLISEQGKINDWGFTALAMCCYSCFEEAVHILIGEHMILDVNNVSIAQQAIKNGHFDVLITLYDLLGKECLENRDKLGRDVFAYAAYQGQEQIIQFISDKISRKNDLFGRSYIYYFSLGRIDRGDFSNYDMDREVLLQ</sequence>
<keyword evidence="3" id="KW-1185">Reference proteome</keyword>
<dbReference type="EMBL" id="KI546101">
    <property type="protein sequence ID" value="EST44940.1"/>
    <property type="molecule type" value="Genomic_DNA"/>
</dbReference>
<dbReference type="Pfam" id="PF12796">
    <property type="entry name" value="Ank_2"/>
    <property type="match status" value="1"/>
</dbReference>
<dbReference type="InterPro" id="IPR036770">
    <property type="entry name" value="Ankyrin_rpt-contain_sf"/>
</dbReference>
<dbReference type="Proteomes" id="UP000018208">
    <property type="component" value="Unassembled WGS sequence"/>
</dbReference>